<feature type="compositionally biased region" description="Basic and acidic residues" evidence="5">
    <location>
        <begin position="23"/>
        <end position="40"/>
    </location>
</feature>
<accession>A0A9P4IX26</accession>
<dbReference type="EMBL" id="ML996093">
    <property type="protein sequence ID" value="KAF2148444.1"/>
    <property type="molecule type" value="Genomic_DNA"/>
</dbReference>
<dbReference type="CDD" id="cd12283">
    <property type="entry name" value="RRM1_RBM39_like"/>
    <property type="match status" value="1"/>
</dbReference>
<evidence type="ECO:0000259" key="6">
    <source>
        <dbReference type="PROSITE" id="PS50102"/>
    </source>
</evidence>
<keyword evidence="8" id="KW-1185">Reference proteome</keyword>
<gene>
    <name evidence="7" type="ORF">K461DRAFT_232777</name>
</gene>
<reference evidence="7" key="1">
    <citation type="journal article" date="2020" name="Stud. Mycol.">
        <title>101 Dothideomycetes genomes: a test case for predicting lifestyles and emergence of pathogens.</title>
        <authorList>
            <person name="Haridas S."/>
            <person name="Albert R."/>
            <person name="Binder M."/>
            <person name="Bloem J."/>
            <person name="Labutti K."/>
            <person name="Salamov A."/>
            <person name="Andreopoulos B."/>
            <person name="Baker S."/>
            <person name="Barry K."/>
            <person name="Bills G."/>
            <person name="Bluhm B."/>
            <person name="Cannon C."/>
            <person name="Castanera R."/>
            <person name="Culley D."/>
            <person name="Daum C."/>
            <person name="Ezra D."/>
            <person name="Gonzalez J."/>
            <person name="Henrissat B."/>
            <person name="Kuo A."/>
            <person name="Liang C."/>
            <person name="Lipzen A."/>
            <person name="Lutzoni F."/>
            <person name="Magnuson J."/>
            <person name="Mondo S."/>
            <person name="Nolan M."/>
            <person name="Ohm R."/>
            <person name="Pangilinan J."/>
            <person name="Park H.-J."/>
            <person name="Ramirez L."/>
            <person name="Alfaro M."/>
            <person name="Sun H."/>
            <person name="Tritt A."/>
            <person name="Yoshinaga Y."/>
            <person name="Zwiers L.-H."/>
            <person name="Turgeon B."/>
            <person name="Goodwin S."/>
            <person name="Spatafora J."/>
            <person name="Crous P."/>
            <person name="Grigoriev I."/>
        </authorList>
    </citation>
    <scope>NUCLEOTIDE SEQUENCE</scope>
    <source>
        <strain evidence="7">CBS 260.36</strain>
    </source>
</reference>
<dbReference type="AlphaFoldDB" id="A0A9P4IX26"/>
<dbReference type="SMART" id="SM00361">
    <property type="entry name" value="RRM_1"/>
    <property type="match status" value="2"/>
</dbReference>
<proteinExistence type="predicted"/>
<evidence type="ECO:0000256" key="1">
    <source>
        <dbReference type="ARBA" id="ARBA00022553"/>
    </source>
</evidence>
<dbReference type="SMART" id="SM00360">
    <property type="entry name" value="RRM"/>
    <property type="match status" value="3"/>
</dbReference>
<dbReference type="NCBIfam" id="TIGR01622">
    <property type="entry name" value="SF-CC1"/>
    <property type="match status" value="1"/>
</dbReference>
<protein>
    <submittedName>
        <fullName evidence="7">Splicing factor, CC1-like protein</fullName>
    </submittedName>
</protein>
<feature type="domain" description="RRM" evidence="6">
    <location>
        <begin position="429"/>
        <end position="515"/>
    </location>
</feature>
<dbReference type="InterPro" id="IPR000504">
    <property type="entry name" value="RRM_dom"/>
</dbReference>
<dbReference type="SUPFAM" id="SSF54928">
    <property type="entry name" value="RNA-binding domain, RBD"/>
    <property type="match status" value="2"/>
</dbReference>
<feature type="domain" description="RRM" evidence="6">
    <location>
        <begin position="142"/>
        <end position="219"/>
    </location>
</feature>
<feature type="region of interest" description="Disordered" evidence="5">
    <location>
        <begin position="1"/>
        <end position="141"/>
    </location>
</feature>
<dbReference type="Proteomes" id="UP000799439">
    <property type="component" value="Unassembled WGS sequence"/>
</dbReference>
<dbReference type="CDD" id="cd12285">
    <property type="entry name" value="RRM3_RBM39_like"/>
    <property type="match status" value="1"/>
</dbReference>
<dbReference type="OrthoDB" id="5411533at2759"/>
<dbReference type="Pfam" id="PF00076">
    <property type="entry name" value="RRM_1"/>
    <property type="match status" value="2"/>
</dbReference>
<feature type="domain" description="RRM" evidence="6">
    <location>
        <begin position="241"/>
        <end position="318"/>
    </location>
</feature>
<dbReference type="InterPro" id="IPR012677">
    <property type="entry name" value="Nucleotide-bd_a/b_plait_sf"/>
</dbReference>
<feature type="compositionally biased region" description="Basic and acidic residues" evidence="5">
    <location>
        <begin position="61"/>
        <end position="109"/>
    </location>
</feature>
<evidence type="ECO:0000256" key="3">
    <source>
        <dbReference type="ARBA" id="ARBA00022884"/>
    </source>
</evidence>
<evidence type="ECO:0000313" key="8">
    <source>
        <dbReference type="Proteomes" id="UP000799439"/>
    </source>
</evidence>
<dbReference type="Gene3D" id="3.30.70.330">
    <property type="match status" value="3"/>
</dbReference>
<comment type="caution">
    <text evidence="7">The sequence shown here is derived from an EMBL/GenBank/DDBJ whole genome shotgun (WGS) entry which is preliminary data.</text>
</comment>
<keyword evidence="1" id="KW-0597">Phosphoprotein</keyword>
<dbReference type="InterPro" id="IPR035979">
    <property type="entry name" value="RBD_domain_sf"/>
</dbReference>
<evidence type="ECO:0000256" key="2">
    <source>
        <dbReference type="ARBA" id="ARBA00022737"/>
    </source>
</evidence>
<dbReference type="InterPro" id="IPR003954">
    <property type="entry name" value="RRM_euk-type"/>
</dbReference>
<organism evidence="7 8">
    <name type="scientific">Myriangium duriaei CBS 260.36</name>
    <dbReference type="NCBI Taxonomy" id="1168546"/>
    <lineage>
        <taxon>Eukaryota</taxon>
        <taxon>Fungi</taxon>
        <taxon>Dikarya</taxon>
        <taxon>Ascomycota</taxon>
        <taxon>Pezizomycotina</taxon>
        <taxon>Dothideomycetes</taxon>
        <taxon>Dothideomycetidae</taxon>
        <taxon>Myriangiales</taxon>
        <taxon>Myriangiaceae</taxon>
        <taxon>Myriangium</taxon>
    </lineage>
</organism>
<dbReference type="InterPro" id="IPR006509">
    <property type="entry name" value="RBM39_SF"/>
</dbReference>
<dbReference type="InterPro" id="IPR029123">
    <property type="entry name" value="RBM39_linker"/>
</dbReference>
<evidence type="ECO:0000313" key="7">
    <source>
        <dbReference type="EMBL" id="KAF2148444.1"/>
    </source>
</evidence>
<dbReference type="GO" id="GO:0006397">
    <property type="term" value="P:mRNA processing"/>
    <property type="evidence" value="ECO:0007669"/>
    <property type="project" value="InterPro"/>
</dbReference>
<dbReference type="CDD" id="cd12284">
    <property type="entry name" value="RRM2_RBM23_RBM39"/>
    <property type="match status" value="1"/>
</dbReference>
<dbReference type="Pfam" id="PF15519">
    <property type="entry name" value="RBM39linker"/>
    <property type="match status" value="1"/>
</dbReference>
<evidence type="ECO:0000256" key="5">
    <source>
        <dbReference type="SAM" id="MobiDB-lite"/>
    </source>
</evidence>
<dbReference type="GO" id="GO:0005634">
    <property type="term" value="C:nucleus"/>
    <property type="evidence" value="ECO:0007669"/>
    <property type="project" value="InterPro"/>
</dbReference>
<dbReference type="PROSITE" id="PS50102">
    <property type="entry name" value="RRM"/>
    <property type="match status" value="3"/>
</dbReference>
<dbReference type="GO" id="GO:0003723">
    <property type="term" value="F:RNA binding"/>
    <property type="evidence" value="ECO:0007669"/>
    <property type="project" value="UniProtKB-UniRule"/>
</dbReference>
<sequence>MRDEGDDHSSANGSTSSRHHRRRDDGRRRDAFPRAREDHRRSGRQGSSHGGDYYRRRSRSPRYEDRYSGRGGDRYSRRSGRHEDDYDDRRRRSDDRGDKYRDRSPDRSHGRPSRGASLAEVFEGRGKRNGTPEPTDDERDRRTVFCQQLAARLRSKHLIDFFEKVGPVKDAQIVRDRVSNRSKGVGYVEFKEEESVQKAIDLTGQQLMGIPIIVSQTEAEKNRAARKNEGQPTLSNGIPFHRLYVGNIHFNVTEEDLEGVFSQYGEVEFVQLQKDDNGRSRGYGFVQFSSPDDAKSALAELNGFELAGRPIRVGLGNDKLHQESNNAMMQRFNQGNANAQGSSFSGAGGRGAHAGGNINFSSRDDKAAVGLSALDDSDVAGVNFNNFSRESLMKKLARTEEPAASAAPGKGTKASASAKAPMASFQPSRCILIKNVYDETTETDDNWEKELADEFAEECSDQYGEVVHCAVPDNDRGEGPVYVKFKDLKGGDNALKGLNGRLFAGRYLTASPVVDAIYHHMFPKARDL</sequence>
<name>A0A9P4IX26_9PEZI</name>
<dbReference type="PANTHER" id="PTHR48036">
    <property type="entry name" value="SPLICING FACTOR (PAD-1), PUTATIVE (AFU_ORTHOLOGUE AFUA_1G15810)-RELATED"/>
    <property type="match status" value="1"/>
</dbReference>
<keyword evidence="2" id="KW-0677">Repeat</keyword>
<evidence type="ECO:0000256" key="4">
    <source>
        <dbReference type="PROSITE-ProRule" id="PRU00176"/>
    </source>
</evidence>
<keyword evidence="3 4" id="KW-0694">RNA-binding</keyword>